<sequence>MKIWGDNPKIYGVYNKPGPTGKFTQKDVVASKKDEFSISGLAKEYQVAMRALRNIPDIREDKVKEISRKIERGEYYVSAEDIAEKLIQTLLKEKI</sequence>
<reference evidence="8 9" key="1">
    <citation type="submission" date="2016-02" db="EMBL/GenBank/DDBJ databases">
        <title>Comparison of Clostridium stercorarium subspecies using comparative genomics and transcriptomics.</title>
        <authorList>
            <person name="Schellenberg J."/>
            <person name="Thallinger G."/>
            <person name="Levin D.B."/>
            <person name="Zhang X."/>
            <person name="Alvare G."/>
            <person name="Fristensky B."/>
            <person name="Sparling R."/>
        </authorList>
    </citation>
    <scope>NUCLEOTIDE SEQUENCE [LARGE SCALE GENOMIC DNA]</scope>
    <source>
        <strain evidence="8 9">DSM 2910</strain>
    </source>
</reference>
<dbReference type="OrthoDB" id="2112849at2"/>
<dbReference type="GO" id="GO:0045892">
    <property type="term" value="P:negative regulation of DNA-templated transcription"/>
    <property type="evidence" value="ECO:0007669"/>
    <property type="project" value="InterPro"/>
</dbReference>
<dbReference type="InterPro" id="IPR031316">
    <property type="entry name" value="FlgM_C"/>
</dbReference>
<dbReference type="InterPro" id="IPR007412">
    <property type="entry name" value="FlgM"/>
</dbReference>
<gene>
    <name evidence="8" type="ORF">CSTERTH_12390</name>
</gene>
<keyword evidence="6" id="KW-0804">Transcription</keyword>
<dbReference type="InterPro" id="IPR035890">
    <property type="entry name" value="Anti-sigma-28_factor_FlgM_sf"/>
</dbReference>
<keyword evidence="3" id="KW-0678">Repressor</keyword>
<evidence type="ECO:0000313" key="9">
    <source>
        <dbReference type="Proteomes" id="UP000092971"/>
    </source>
</evidence>
<dbReference type="Gene3D" id="6.10.140.30">
    <property type="entry name" value="Anti-sigma-28 factor FlgM"/>
    <property type="match status" value="1"/>
</dbReference>
<dbReference type="RefSeq" id="WP_015360213.1">
    <property type="nucleotide sequence ID" value="NZ_CP014672.1"/>
</dbReference>
<accession>A0A1B1YG87</accession>
<dbReference type="GO" id="GO:0044781">
    <property type="term" value="P:bacterial-type flagellum organization"/>
    <property type="evidence" value="ECO:0007669"/>
    <property type="project" value="UniProtKB-KW"/>
</dbReference>
<evidence type="ECO:0000256" key="3">
    <source>
        <dbReference type="ARBA" id="ARBA00022491"/>
    </source>
</evidence>
<keyword evidence="4" id="KW-1005">Bacterial flagellum biogenesis</keyword>
<dbReference type="Pfam" id="PF04316">
    <property type="entry name" value="FlgM"/>
    <property type="match status" value="1"/>
</dbReference>
<evidence type="ECO:0000256" key="1">
    <source>
        <dbReference type="ARBA" id="ARBA00005322"/>
    </source>
</evidence>
<evidence type="ECO:0000259" key="7">
    <source>
        <dbReference type="Pfam" id="PF04316"/>
    </source>
</evidence>
<organism evidence="8 9">
    <name type="scientific">Thermoclostridium stercorarium subsp. thermolacticum DSM 2910</name>
    <dbReference type="NCBI Taxonomy" id="1121336"/>
    <lineage>
        <taxon>Bacteria</taxon>
        <taxon>Bacillati</taxon>
        <taxon>Bacillota</taxon>
        <taxon>Clostridia</taxon>
        <taxon>Eubacteriales</taxon>
        <taxon>Oscillospiraceae</taxon>
        <taxon>Thermoclostridium</taxon>
    </lineage>
</organism>
<evidence type="ECO:0000313" key="8">
    <source>
        <dbReference type="EMBL" id="ANW99771.1"/>
    </source>
</evidence>
<evidence type="ECO:0000256" key="2">
    <source>
        <dbReference type="ARBA" id="ARBA00017823"/>
    </source>
</evidence>
<evidence type="ECO:0000256" key="5">
    <source>
        <dbReference type="ARBA" id="ARBA00023015"/>
    </source>
</evidence>
<evidence type="ECO:0000256" key="4">
    <source>
        <dbReference type="ARBA" id="ARBA00022795"/>
    </source>
</evidence>
<dbReference type="SUPFAM" id="SSF101498">
    <property type="entry name" value="Anti-sigma factor FlgM"/>
    <property type="match status" value="1"/>
</dbReference>
<dbReference type="EMBL" id="CP014672">
    <property type="protein sequence ID" value="ANW99771.1"/>
    <property type="molecule type" value="Genomic_DNA"/>
</dbReference>
<dbReference type="AlphaFoldDB" id="A0A1B1YG87"/>
<keyword evidence="8" id="KW-0282">Flagellum</keyword>
<dbReference type="NCBIfam" id="TIGR03824">
    <property type="entry name" value="FlgM_jcvi"/>
    <property type="match status" value="1"/>
</dbReference>
<evidence type="ECO:0000256" key="6">
    <source>
        <dbReference type="ARBA" id="ARBA00023163"/>
    </source>
</evidence>
<keyword evidence="5" id="KW-0805">Transcription regulation</keyword>
<keyword evidence="8" id="KW-0966">Cell projection</keyword>
<comment type="similarity">
    <text evidence="1">Belongs to the FlgM family.</text>
</comment>
<dbReference type="Proteomes" id="UP000092971">
    <property type="component" value="Chromosome"/>
</dbReference>
<keyword evidence="8" id="KW-0969">Cilium</keyword>
<name>A0A1B1YG87_THEST</name>
<protein>
    <recommendedName>
        <fullName evidence="2">Negative regulator of flagellin synthesis</fullName>
    </recommendedName>
</protein>
<proteinExistence type="inferred from homology"/>
<feature type="domain" description="Anti-sigma-28 factor FlgM C-terminal" evidence="7">
    <location>
        <begin position="34"/>
        <end position="88"/>
    </location>
</feature>